<accession>X1K5X4</accession>
<proteinExistence type="predicted"/>
<organism evidence="1">
    <name type="scientific">marine sediment metagenome</name>
    <dbReference type="NCBI Taxonomy" id="412755"/>
    <lineage>
        <taxon>unclassified sequences</taxon>
        <taxon>metagenomes</taxon>
        <taxon>ecological metagenomes</taxon>
    </lineage>
</organism>
<gene>
    <name evidence="1" type="ORF">S03H2_58011</name>
</gene>
<dbReference type="EMBL" id="BARU01037208">
    <property type="protein sequence ID" value="GAH85674.1"/>
    <property type="molecule type" value="Genomic_DNA"/>
</dbReference>
<name>X1K5X4_9ZZZZ</name>
<protein>
    <submittedName>
        <fullName evidence="1">Uncharacterized protein</fullName>
    </submittedName>
</protein>
<evidence type="ECO:0000313" key="1">
    <source>
        <dbReference type="EMBL" id="GAH85674.1"/>
    </source>
</evidence>
<reference evidence="1" key="1">
    <citation type="journal article" date="2014" name="Front. Microbiol.">
        <title>High frequency of phylogenetically diverse reductive dehalogenase-homologous genes in deep subseafloor sedimentary metagenomes.</title>
        <authorList>
            <person name="Kawai M."/>
            <person name="Futagami T."/>
            <person name="Toyoda A."/>
            <person name="Takaki Y."/>
            <person name="Nishi S."/>
            <person name="Hori S."/>
            <person name="Arai W."/>
            <person name="Tsubouchi T."/>
            <person name="Morono Y."/>
            <person name="Uchiyama I."/>
            <person name="Ito T."/>
            <person name="Fujiyama A."/>
            <person name="Inagaki F."/>
            <person name="Takami H."/>
        </authorList>
    </citation>
    <scope>NUCLEOTIDE SEQUENCE</scope>
    <source>
        <strain evidence="1">Expedition CK06-06</strain>
    </source>
</reference>
<sequence length="111" mass="12208">MDYPTVEQLIAEAPGVISKSTLGNLKQVYNLAKYRAASCSLGKMADNLLFIGQGIDDMVDEMAYAFQKGRIESSDYDAYIKKIESFQWGTVPAMVKDALSQKCGCKLVPSK</sequence>
<comment type="caution">
    <text evidence="1">The sequence shown here is derived from an EMBL/GenBank/DDBJ whole genome shotgun (WGS) entry which is preliminary data.</text>
</comment>
<dbReference type="AlphaFoldDB" id="X1K5X4"/>